<feature type="transmembrane region" description="Helical" evidence="1">
    <location>
        <begin position="16"/>
        <end position="39"/>
    </location>
</feature>
<evidence type="ECO:0008006" key="4">
    <source>
        <dbReference type="Google" id="ProtNLM"/>
    </source>
</evidence>
<sequence>MKLLWTALRELRKDAGFVLLLILELSVGICFLASSGALLHRLGHQLTLTRTLHLQDAWWSDTAIESSDLPFYEMPQTMDVALNLDGKEQEAVLSALPAGMEHRLCFDLLMEGSADELPVVLRDTLAEKDTVGRRYEILLATGEEPLRIRVVGTYAGGIDDFQGDSFSADVISGIYGDMIASQAHPYWEAHPQQAACLQTRQSGVLYFTDDPKQLSHDGALSLSENWTTSFWSQESNLFSMVAAVVFALLSLSGVCASKMLRMCIRQRQEGIYRICGAAPRQRLCLSLLEDTLMFIPVSAAGLLLLRICEQIAKYADRFSSGYISEHPQWEFLSQFCNSLNLESICLSILIYYLIYVLLSVGIHRLMARQSILQLYKE</sequence>
<feature type="transmembrane region" description="Helical" evidence="1">
    <location>
        <begin position="348"/>
        <end position="367"/>
    </location>
</feature>
<reference evidence="3" key="1">
    <citation type="submission" date="2023-06" db="EMBL/GenBank/DDBJ databases">
        <title>Identification and characterization of horizontal gene transfer across gut microbiota members of farm animals based on homology search.</title>
        <authorList>
            <person name="Zeman M."/>
            <person name="Kubasova T."/>
            <person name="Jahodarova E."/>
            <person name="Nykrynova M."/>
            <person name="Rychlik I."/>
        </authorList>
    </citation>
    <scope>NUCLEOTIDE SEQUENCE [LARGE SCALE GENOMIC DNA]</scope>
    <source>
        <strain evidence="3">ET39</strain>
    </source>
</reference>
<protein>
    <recommendedName>
        <fullName evidence="4">ABC transporter permease</fullName>
    </recommendedName>
</protein>
<feature type="transmembrane region" description="Helical" evidence="1">
    <location>
        <begin position="237"/>
        <end position="257"/>
    </location>
</feature>
<reference evidence="2 3" key="2">
    <citation type="submission" date="2023-06" db="EMBL/GenBank/DDBJ databases">
        <title>Identification and characterization of horizontal gene transfer across gut microbiota members of farm animals based on homology search.</title>
        <authorList>
            <person name="Schwarzerova J."/>
            <person name="Nykrynova M."/>
            <person name="Jureckova K."/>
            <person name="Cejkova D."/>
            <person name="Rychlik I."/>
        </authorList>
    </citation>
    <scope>NUCLEOTIDE SEQUENCE [LARGE SCALE GENOMIC DNA]</scope>
    <source>
        <strain evidence="2 3">ET39</strain>
    </source>
</reference>
<dbReference type="EMBL" id="JAUDCG010000047">
    <property type="protein sequence ID" value="MDM8157842.1"/>
    <property type="molecule type" value="Genomic_DNA"/>
</dbReference>
<keyword evidence="1" id="KW-0812">Transmembrane</keyword>
<dbReference type="RefSeq" id="WP_289608285.1">
    <property type="nucleotide sequence ID" value="NZ_JAUDCG010000047.1"/>
</dbReference>
<dbReference type="Proteomes" id="UP001529340">
    <property type="component" value="Unassembled WGS sequence"/>
</dbReference>
<evidence type="ECO:0000313" key="2">
    <source>
        <dbReference type="EMBL" id="MDM8157842.1"/>
    </source>
</evidence>
<comment type="caution">
    <text evidence="2">The sequence shown here is derived from an EMBL/GenBank/DDBJ whole genome shotgun (WGS) entry which is preliminary data.</text>
</comment>
<keyword evidence="3" id="KW-1185">Reference proteome</keyword>
<evidence type="ECO:0000313" key="3">
    <source>
        <dbReference type="Proteomes" id="UP001529340"/>
    </source>
</evidence>
<accession>A0ABT7UE04</accession>
<keyword evidence="1" id="KW-0472">Membrane</keyword>
<evidence type="ECO:0000256" key="1">
    <source>
        <dbReference type="SAM" id="Phobius"/>
    </source>
</evidence>
<keyword evidence="1" id="KW-1133">Transmembrane helix</keyword>
<gene>
    <name evidence="2" type="ORF">QUV96_09355</name>
</gene>
<name>A0ABT7UE04_9FIRM</name>
<organism evidence="2 3">
    <name type="scientific">Amedibacillus dolichus</name>
    <dbReference type="NCBI Taxonomy" id="31971"/>
    <lineage>
        <taxon>Bacteria</taxon>
        <taxon>Bacillati</taxon>
        <taxon>Bacillota</taxon>
        <taxon>Erysipelotrichia</taxon>
        <taxon>Erysipelotrichales</taxon>
        <taxon>Erysipelotrichaceae</taxon>
        <taxon>Amedibacillus</taxon>
    </lineage>
</organism>
<proteinExistence type="predicted"/>